<comment type="caution">
    <text evidence="3">The sequence shown here is derived from an EMBL/GenBank/DDBJ whole genome shotgun (WGS) entry which is preliminary data.</text>
</comment>
<dbReference type="GO" id="GO:0070566">
    <property type="term" value="F:adenylyltransferase activity"/>
    <property type="evidence" value="ECO:0007669"/>
    <property type="project" value="TreeGrafter"/>
</dbReference>
<dbReference type="SUPFAM" id="SSF56801">
    <property type="entry name" value="Acetyl-CoA synthetase-like"/>
    <property type="match status" value="1"/>
</dbReference>
<dbReference type="Proteomes" id="UP000245634">
    <property type="component" value="Unassembled WGS sequence"/>
</dbReference>
<dbReference type="InterPro" id="IPR000873">
    <property type="entry name" value="AMP-dep_synth/lig_dom"/>
</dbReference>
<dbReference type="RefSeq" id="WP_109690346.1">
    <property type="nucleotide sequence ID" value="NZ_QGGL01000015.1"/>
</dbReference>
<dbReference type="InterPro" id="IPR042099">
    <property type="entry name" value="ANL_N_sf"/>
</dbReference>
<dbReference type="AlphaFoldDB" id="A0A316D6D2"/>
<dbReference type="PANTHER" id="PTHR22754">
    <property type="entry name" value="DISCO-INTERACTING PROTEIN 2 DIP2 -RELATED"/>
    <property type="match status" value="1"/>
</dbReference>
<accession>A0A316D6D2</accession>
<evidence type="ECO:0000313" key="4">
    <source>
        <dbReference type="Proteomes" id="UP000245634"/>
    </source>
</evidence>
<dbReference type="PANTHER" id="PTHR22754:SF32">
    <property type="entry name" value="DISCO-INTERACTING PROTEIN 2"/>
    <property type="match status" value="1"/>
</dbReference>
<sequence>MDNISVTSIEGTVTLVDLLRRRAKDRPQDRVMIGHHSAEEVLGSATYAQLDERARAVGALLQGFKAKGERAVLLYAQGPAYLAALFGCFYSGTVAVPVQPPRDVRHLETVQASVEGSRPTVILTTSLLLNSIRDVLREQSDSELHHVRWIATDAIPIELASKWQDAGVRSDMMAYVYHPTGLVDDPSAHCVRHADLVKNDYIVRGAFGDPEAQTGGAVLLAGQLGFAPATE</sequence>
<reference evidence="3 4" key="1">
    <citation type="submission" date="2018-05" db="EMBL/GenBank/DDBJ databases">
        <title>Genomic Encyclopedia of Type Strains, Phase IV (KMG-IV): sequencing the most valuable type-strain genomes for metagenomic binning, comparative biology and taxonomic classification.</title>
        <authorList>
            <person name="Goeker M."/>
        </authorList>
    </citation>
    <scope>NUCLEOTIDE SEQUENCE [LARGE SCALE GENOMIC DNA]</scope>
    <source>
        <strain evidence="3 4">DSM 18773</strain>
    </source>
</reference>
<dbReference type="Pfam" id="PF00501">
    <property type="entry name" value="AMP-binding"/>
    <property type="match status" value="1"/>
</dbReference>
<dbReference type="OrthoDB" id="9765680at2"/>
<keyword evidence="4" id="KW-1185">Reference proteome</keyword>
<evidence type="ECO:0000259" key="2">
    <source>
        <dbReference type="Pfam" id="PF00501"/>
    </source>
</evidence>
<dbReference type="GO" id="GO:0006633">
    <property type="term" value="P:fatty acid biosynthetic process"/>
    <property type="evidence" value="ECO:0007669"/>
    <property type="project" value="TreeGrafter"/>
</dbReference>
<organism evidence="3 4">
    <name type="scientific">Tumebacillus permanentifrigoris</name>
    <dbReference type="NCBI Taxonomy" id="378543"/>
    <lineage>
        <taxon>Bacteria</taxon>
        <taxon>Bacillati</taxon>
        <taxon>Bacillota</taxon>
        <taxon>Bacilli</taxon>
        <taxon>Bacillales</taxon>
        <taxon>Alicyclobacillaceae</taxon>
        <taxon>Tumebacillus</taxon>
    </lineage>
</organism>
<protein>
    <submittedName>
        <fullName evidence="3">AMP-binding enzyme</fullName>
    </submittedName>
</protein>
<dbReference type="EMBL" id="QGGL01000015">
    <property type="protein sequence ID" value="PWK08381.1"/>
    <property type="molecule type" value="Genomic_DNA"/>
</dbReference>
<gene>
    <name evidence="3" type="ORF">C7459_11533</name>
</gene>
<dbReference type="GO" id="GO:0005886">
    <property type="term" value="C:plasma membrane"/>
    <property type="evidence" value="ECO:0007669"/>
    <property type="project" value="TreeGrafter"/>
</dbReference>
<evidence type="ECO:0000313" key="3">
    <source>
        <dbReference type="EMBL" id="PWK08381.1"/>
    </source>
</evidence>
<comment type="similarity">
    <text evidence="1">Belongs to the ATP-dependent AMP-binding enzyme family.</text>
</comment>
<evidence type="ECO:0000256" key="1">
    <source>
        <dbReference type="ARBA" id="ARBA00006432"/>
    </source>
</evidence>
<proteinExistence type="inferred from homology"/>
<feature type="domain" description="AMP-dependent synthetase/ligase" evidence="2">
    <location>
        <begin position="20"/>
        <end position="140"/>
    </location>
</feature>
<name>A0A316D6D2_9BACL</name>
<dbReference type="Gene3D" id="3.40.50.12780">
    <property type="entry name" value="N-terminal domain of ligase-like"/>
    <property type="match status" value="1"/>
</dbReference>